<dbReference type="Gene3D" id="2.160.20.10">
    <property type="entry name" value="Single-stranded right-handed beta-helix, Pectin lyase-like"/>
    <property type="match status" value="1"/>
</dbReference>
<name>A0ABS5FA43_9PROT</name>
<feature type="region of interest" description="Disordered" evidence="1">
    <location>
        <begin position="334"/>
        <end position="358"/>
    </location>
</feature>
<feature type="region of interest" description="Disordered" evidence="1">
    <location>
        <begin position="1582"/>
        <end position="1603"/>
    </location>
</feature>
<keyword evidence="5" id="KW-1185">Reference proteome</keyword>
<dbReference type="SMART" id="SM00912">
    <property type="entry name" value="Haemagg_act"/>
    <property type="match status" value="1"/>
</dbReference>
<dbReference type="PANTHER" id="PTHR12338">
    <property type="entry name" value="AUTOTRANSPORTER"/>
    <property type="match status" value="1"/>
</dbReference>
<feature type="signal peptide" evidence="2">
    <location>
        <begin position="1"/>
        <end position="30"/>
    </location>
</feature>
<dbReference type="NCBIfam" id="TIGR01901">
    <property type="entry name" value="adhes_NPXG"/>
    <property type="match status" value="1"/>
</dbReference>
<evidence type="ECO:0000313" key="5">
    <source>
        <dbReference type="Proteomes" id="UP001196870"/>
    </source>
</evidence>
<dbReference type="InterPro" id="IPR050909">
    <property type="entry name" value="Bact_Autotransporter_VF"/>
</dbReference>
<dbReference type="SUPFAM" id="SSF51126">
    <property type="entry name" value="Pectin lyase-like"/>
    <property type="match status" value="1"/>
</dbReference>
<dbReference type="InterPro" id="IPR011050">
    <property type="entry name" value="Pectin_lyase_fold/virulence"/>
</dbReference>
<feature type="domain" description="Filamentous haemagglutinin FhaB/tRNA nuclease CdiA-like TPS" evidence="3">
    <location>
        <begin position="33"/>
        <end position="145"/>
    </location>
</feature>
<dbReference type="InterPro" id="IPR012334">
    <property type="entry name" value="Pectin_lyas_fold"/>
</dbReference>
<gene>
    <name evidence="4" type="ORF">GXW71_34135</name>
</gene>
<evidence type="ECO:0000256" key="2">
    <source>
        <dbReference type="SAM" id="SignalP"/>
    </source>
</evidence>
<evidence type="ECO:0000259" key="3">
    <source>
        <dbReference type="SMART" id="SM00912"/>
    </source>
</evidence>
<dbReference type="Proteomes" id="UP001196870">
    <property type="component" value="Unassembled WGS sequence"/>
</dbReference>
<keyword evidence="2" id="KW-0732">Signal</keyword>
<proteinExistence type="predicted"/>
<protein>
    <submittedName>
        <fullName evidence="4">Filamentous hemagglutinin N-terminal domain-containing protein</fullName>
    </submittedName>
</protein>
<dbReference type="Pfam" id="PF05860">
    <property type="entry name" value="TPS"/>
    <property type="match status" value="1"/>
</dbReference>
<evidence type="ECO:0000256" key="1">
    <source>
        <dbReference type="SAM" id="MobiDB-lite"/>
    </source>
</evidence>
<dbReference type="InterPro" id="IPR008638">
    <property type="entry name" value="FhaB/CdiA-like_TPS"/>
</dbReference>
<comment type="caution">
    <text evidence="4">The sequence shown here is derived from an EMBL/GenBank/DDBJ whole genome shotgun (WGS) entry which is preliminary data.</text>
</comment>
<reference evidence="5" key="1">
    <citation type="journal article" date="2021" name="Syst. Appl. Microbiol.">
        <title>Roseomonas hellenica sp. nov., isolated from roots of wild-growing Alkanna tinctoria.</title>
        <authorList>
            <person name="Rat A."/>
            <person name="Naranjo H.D."/>
            <person name="Lebbe L."/>
            <person name="Cnockaert M."/>
            <person name="Krigas N."/>
            <person name="Grigoriadou K."/>
            <person name="Maloupa E."/>
            <person name="Willems A."/>
        </authorList>
    </citation>
    <scope>NUCLEOTIDE SEQUENCE [LARGE SCALE GENOMIC DNA]</scope>
    <source>
        <strain evidence="5">LMG 31523</strain>
    </source>
</reference>
<sequence length="1603" mass="157476">MAMMPRRPFPALRGLLLCGTALVAAAPALAQAPNARPQGGVVSGGSATIAQDAARTQVNQATDRAVIDWRGFDVGRDHAVRFQQPNSGSMTLNRVNSADPSRIAGQVTANGGIAIVNQSGVIFAPGARVEAQSVIVSTADIANQRFMAGGRMVFDRPGRADARIVNEGTITAREAGIAALVAPQVANRGVISARLGTVAIAGAETHVIDLHGDGLMSIEITSPVRQRPADGGALVSNDGTLQADGGRISLTAAAADGIVQNLVRAGGRISANTDAATGRRGEVVIAGTGGAVIIEGQVDARGLAAGQRGGTIEVVADRVLAAAGARIDASGTAGGGEIAFGQTRQGSATPRRAERTGVAAGAELRADATVLGQGGRIVLHSTEATAMDGRLSARGGPQGGDGGFIEVSGGHGLRVTGSMDAGAPAGNAGTVLIDPVSLTITDAPDPDPGDDNAYITPGSITGTSGALILQADTLINVNAFINKPTGDLTLNSGGDINVNQGIFTNSGGSLTLLAGGNITLFQQLRVDNALTMNAAGSIVTNTAAIDGNAISMVAGGSISVGARVVAAGTLTMNASGDILITNPSGGTFSSSGPMSLTAGGNLQSIRQMQTAAGDMTLGATAGNVVLNGQTVAAGALGISAGGNIAINASAFGDQFRIVAGGDFSLPNNANVAVIASGAGTAPGAVTGLLAAGGSIRLGVLSEVRGNGLRILAAYDPTTDGVDLTRPGSLSIGGLVNGYTGGNLSNGVWTNPVQLGAGTGGITQSGFPTQITADTLNVVSGGDAIFGSPLFIRTLGASNVRGNLSLTLDYLLVSGSPAVPANVTGEIRVGGIFDLLERTNGITQAAGSSIITPRLNVSTEGTGASVALLGNNLIDELGPVSANGDITIRNVTNLTVAGTVTGGGVGLDTVSIAVDGPGASLMVTGAIAAGNGLFSLTAAGDVTIATGASVTSTNAGQTGSAIGAGVQGGSPIPGSTATLRLAGTVGMAGGLTLASGTGGIQQTGGSVSAGRLILLPGGDVRLDGGVNAIATLAAVDVPGALRIVNGATDLTIGEAVTANIIELTTQGTLLVQPGSTFAGGFLEAAERISLRANGLDLPPASFPPGLTVRAPVVEIAPAAPRPMQVALSAAGTAIPNALMLADLEIGQIGATDTLRFGATSIGGAITATATQLEISGNLDFAGGPTLEVGRLDLRSLGDITQLNGTLLGADILAGQAGSAVTLPNVSLGYLDDLSAGGDIVLSIGSLLRLRGTLSTPGTATLSTPNGIEATGAGRASVGELRVSAVEGSVLLAGQNAIGRLGESSIFGDLVLVNTGPSLTIPSGSLVEVGGIGTVTATAGSITVDGTIRASELSLSAPAGTVAVNGFSAIAFAGGLALSGQTVTVNGLIAGTSGITVDASQSASLAGIAQTPSLSITSPSISFGGLDASSSSVALFLGGSGSASGALTAATLRVTDGASAVLTGSITGDTTGTAAALGRRFAGGTQLGDPPPNQFDYLFNDCPLAASVCARPEPPVPPIPPTELPVTPPIELPFTLPNETPSSFDVPAFTVADNPRGLMGGLIPAEQPPSNPLVRIPVLPFVTQSGRDTSEDRELAPPNIRAEDF</sequence>
<feature type="compositionally biased region" description="Basic and acidic residues" evidence="1">
    <location>
        <begin position="1586"/>
        <end position="1603"/>
    </location>
</feature>
<feature type="chain" id="PRO_5045128838" evidence="2">
    <location>
        <begin position="31"/>
        <end position="1603"/>
    </location>
</feature>
<evidence type="ECO:0000313" key="4">
    <source>
        <dbReference type="EMBL" id="MBR0669434.1"/>
    </source>
</evidence>
<dbReference type="PANTHER" id="PTHR12338:SF5">
    <property type="entry name" value="ANTIGEN 43-RELATED"/>
    <property type="match status" value="1"/>
</dbReference>
<accession>A0ABS5FA43</accession>
<dbReference type="EMBL" id="JAAGBB010000114">
    <property type="protein sequence ID" value="MBR0669434.1"/>
    <property type="molecule type" value="Genomic_DNA"/>
</dbReference>
<organism evidence="4 5">
    <name type="scientific">Plastoroseomonas hellenica</name>
    <dbReference type="NCBI Taxonomy" id="2687306"/>
    <lineage>
        <taxon>Bacteria</taxon>
        <taxon>Pseudomonadati</taxon>
        <taxon>Pseudomonadota</taxon>
        <taxon>Alphaproteobacteria</taxon>
        <taxon>Acetobacterales</taxon>
        <taxon>Acetobacteraceae</taxon>
        <taxon>Plastoroseomonas</taxon>
    </lineage>
</organism>